<comment type="caution">
    <text evidence="1">The sequence shown here is derived from an EMBL/GenBank/DDBJ whole genome shotgun (WGS) entry which is preliminary data.</text>
</comment>
<protein>
    <submittedName>
        <fullName evidence="1">Uncharacterized protein</fullName>
    </submittedName>
</protein>
<dbReference type="Proteomes" id="UP000038010">
    <property type="component" value="Unassembled WGS sequence"/>
</dbReference>
<dbReference type="RefSeq" id="XP_018001418.1">
    <property type="nucleotide sequence ID" value="XM_018149719.1"/>
</dbReference>
<evidence type="ECO:0000313" key="2">
    <source>
        <dbReference type="Proteomes" id="UP000038010"/>
    </source>
</evidence>
<organism evidence="1 2">
    <name type="scientific">Cyphellophora attinorum</name>
    <dbReference type="NCBI Taxonomy" id="1664694"/>
    <lineage>
        <taxon>Eukaryota</taxon>
        <taxon>Fungi</taxon>
        <taxon>Dikarya</taxon>
        <taxon>Ascomycota</taxon>
        <taxon>Pezizomycotina</taxon>
        <taxon>Eurotiomycetes</taxon>
        <taxon>Chaetothyriomycetidae</taxon>
        <taxon>Chaetothyriales</taxon>
        <taxon>Cyphellophoraceae</taxon>
        <taxon>Cyphellophora</taxon>
    </lineage>
</organism>
<evidence type="ECO:0000313" key="1">
    <source>
        <dbReference type="EMBL" id="KPI41455.1"/>
    </source>
</evidence>
<dbReference type="AlphaFoldDB" id="A0A0N1H667"/>
<accession>A0A0N1H667</accession>
<sequence>MTCVDKALQVPVAAMGSETAPAAVTLPSTTGTDWQYRILFFKTMGIYPRNAETPDWAMNDGLALELNKHHTLASQTSLIGLKGSLAPVTMFAHLEKYNEKRWYRKCRDW</sequence>
<proteinExistence type="predicted"/>
<keyword evidence="2" id="KW-1185">Reference proteome</keyword>
<dbReference type="GeneID" id="28741599"/>
<dbReference type="EMBL" id="LFJN01000009">
    <property type="protein sequence ID" value="KPI41455.1"/>
    <property type="molecule type" value="Genomic_DNA"/>
</dbReference>
<reference evidence="1 2" key="1">
    <citation type="submission" date="2015-06" db="EMBL/GenBank/DDBJ databases">
        <title>Draft genome of the ant-associated black yeast Phialophora attae CBS 131958.</title>
        <authorList>
            <person name="Moreno L.F."/>
            <person name="Stielow B.J."/>
            <person name="de Hoog S."/>
            <person name="Vicente V.A."/>
            <person name="Weiss V.A."/>
            <person name="de Vries M."/>
            <person name="Cruz L.M."/>
            <person name="Souza E.M."/>
        </authorList>
    </citation>
    <scope>NUCLEOTIDE SEQUENCE [LARGE SCALE GENOMIC DNA]</scope>
    <source>
        <strain evidence="1 2">CBS 131958</strain>
    </source>
</reference>
<dbReference type="VEuPathDB" id="FungiDB:AB675_9206"/>
<name>A0A0N1H667_9EURO</name>
<gene>
    <name evidence="1" type="ORF">AB675_9206</name>
</gene>